<protein>
    <submittedName>
        <fullName evidence="2">Uncharacterized protein</fullName>
    </submittedName>
</protein>
<dbReference type="AlphaFoldDB" id="A0A1F5VKN4"/>
<feature type="transmembrane region" description="Helical" evidence="1">
    <location>
        <begin position="6"/>
        <end position="21"/>
    </location>
</feature>
<evidence type="ECO:0000256" key="1">
    <source>
        <dbReference type="SAM" id="Phobius"/>
    </source>
</evidence>
<comment type="caution">
    <text evidence="2">The sequence shown here is derived from an EMBL/GenBank/DDBJ whole genome shotgun (WGS) entry which is preliminary data.</text>
</comment>
<name>A0A1F5VKN4_9BACT</name>
<dbReference type="EMBL" id="MFHH01000046">
    <property type="protein sequence ID" value="OGF64027.1"/>
    <property type="molecule type" value="Genomic_DNA"/>
</dbReference>
<accession>A0A1F5VKN4</accession>
<organism evidence="2 3">
    <name type="scientific">Candidatus Giovannonibacteria bacterium RIFCSPHIGHO2_02_42_15</name>
    <dbReference type="NCBI Taxonomy" id="1798329"/>
    <lineage>
        <taxon>Bacteria</taxon>
        <taxon>Candidatus Giovannoniibacteriota</taxon>
    </lineage>
</organism>
<feature type="transmembrane region" description="Helical" evidence="1">
    <location>
        <begin position="66"/>
        <end position="82"/>
    </location>
</feature>
<dbReference type="Proteomes" id="UP000177451">
    <property type="component" value="Unassembled WGS sequence"/>
</dbReference>
<evidence type="ECO:0000313" key="2">
    <source>
        <dbReference type="EMBL" id="OGF64027.1"/>
    </source>
</evidence>
<feature type="transmembrane region" description="Helical" evidence="1">
    <location>
        <begin position="41"/>
        <end position="60"/>
    </location>
</feature>
<proteinExistence type="predicted"/>
<keyword evidence="1" id="KW-0472">Membrane</keyword>
<reference evidence="2 3" key="1">
    <citation type="journal article" date="2016" name="Nat. Commun.">
        <title>Thousands of microbial genomes shed light on interconnected biogeochemical processes in an aquifer system.</title>
        <authorList>
            <person name="Anantharaman K."/>
            <person name="Brown C.T."/>
            <person name="Hug L.A."/>
            <person name="Sharon I."/>
            <person name="Castelle C.J."/>
            <person name="Probst A.J."/>
            <person name="Thomas B.C."/>
            <person name="Singh A."/>
            <person name="Wilkins M.J."/>
            <person name="Karaoz U."/>
            <person name="Brodie E.L."/>
            <person name="Williams K.H."/>
            <person name="Hubbard S.S."/>
            <person name="Banfield J.F."/>
        </authorList>
    </citation>
    <scope>NUCLEOTIDE SEQUENCE [LARGE SCALE GENOMIC DNA]</scope>
</reference>
<keyword evidence="1" id="KW-1133">Transmembrane helix</keyword>
<keyword evidence="1" id="KW-0812">Transmembrane</keyword>
<gene>
    <name evidence="2" type="ORF">A2Z53_00040</name>
</gene>
<sequence>MRIAIFFFGAVIGFWIANFLAGKKAGEEGRIRSLKFIWRNYVIHIHHWLWALIILMILFLFNFKNIFILGLFLGVVAQGLTYKDFYKILYCK</sequence>
<evidence type="ECO:0000313" key="3">
    <source>
        <dbReference type="Proteomes" id="UP000177451"/>
    </source>
</evidence>